<protein>
    <submittedName>
        <fullName evidence="1">Uncharacterized protein</fullName>
    </submittedName>
</protein>
<gene>
    <name evidence="1" type="ORF">PZH42_10315</name>
</gene>
<reference evidence="1" key="1">
    <citation type="submission" date="2023-03" db="EMBL/GenBank/DDBJ databases">
        <title>DFI Biobank Strains.</title>
        <authorList>
            <person name="Mostad J."/>
            <person name="Paddock L."/>
            <person name="Medina S."/>
            <person name="Waligurski E."/>
            <person name="Barat B."/>
            <person name="Smith R."/>
            <person name="Burgo V."/>
            <person name="Metcalfe C."/>
            <person name="Woodson C."/>
            <person name="Sundararajan A."/>
            <person name="Ramaswamy R."/>
            <person name="Lin H."/>
            <person name="Pamer E.G."/>
        </authorList>
    </citation>
    <scope>NUCLEOTIDE SEQUENCE</scope>
    <source>
        <strain evidence="1">DFI.9.5</strain>
    </source>
</reference>
<proteinExistence type="predicted"/>
<sequence>MKIPLILRYKIIGFGKLKGVAYFRLKAVSKEESTSWHCDTITSIKEKYGKYIPEYRLVKEKEGYIWRNTLGDSGINGHHKTMRGAIIGALYFVDIYIDEEFFYTEYPEFAKLEYQHKNRFKCKHPYYHYFHNYKVCSECGMRFHEEDKKG</sequence>
<evidence type="ECO:0000313" key="1">
    <source>
        <dbReference type="EMBL" id="MDE8694500.1"/>
    </source>
</evidence>
<accession>A0AAW6LXZ4</accession>
<comment type="caution">
    <text evidence="1">The sequence shown here is derived from an EMBL/GenBank/DDBJ whole genome shotgun (WGS) entry which is preliminary data.</text>
</comment>
<name>A0AAW6LXZ4_9BACE</name>
<dbReference type="RefSeq" id="WP_256141079.1">
    <property type="nucleotide sequence ID" value="NZ_JANFZY010000006.1"/>
</dbReference>
<dbReference type="Proteomes" id="UP001221924">
    <property type="component" value="Unassembled WGS sequence"/>
</dbReference>
<organism evidence="1 2">
    <name type="scientific">Bacteroides cellulosilyticus</name>
    <dbReference type="NCBI Taxonomy" id="246787"/>
    <lineage>
        <taxon>Bacteria</taxon>
        <taxon>Pseudomonadati</taxon>
        <taxon>Bacteroidota</taxon>
        <taxon>Bacteroidia</taxon>
        <taxon>Bacteroidales</taxon>
        <taxon>Bacteroidaceae</taxon>
        <taxon>Bacteroides</taxon>
    </lineage>
</organism>
<dbReference type="EMBL" id="JARFID010000008">
    <property type="protein sequence ID" value="MDE8694500.1"/>
    <property type="molecule type" value="Genomic_DNA"/>
</dbReference>
<dbReference type="AlphaFoldDB" id="A0AAW6LXZ4"/>
<evidence type="ECO:0000313" key="2">
    <source>
        <dbReference type="Proteomes" id="UP001221924"/>
    </source>
</evidence>